<dbReference type="Proteomes" id="UP000243469">
    <property type="component" value="Unassembled WGS sequence"/>
</dbReference>
<evidence type="ECO:0000256" key="15">
    <source>
        <dbReference type="ARBA" id="ARBA00043143"/>
    </source>
</evidence>
<dbReference type="PROSITE" id="PS01129">
    <property type="entry name" value="PSI_RLU"/>
    <property type="match status" value="1"/>
</dbReference>
<dbReference type="PANTHER" id="PTHR21600">
    <property type="entry name" value="MITOCHONDRIAL RNA PSEUDOURIDINE SYNTHASE"/>
    <property type="match status" value="1"/>
</dbReference>
<dbReference type="GO" id="GO:0000455">
    <property type="term" value="P:enzyme-directed rRNA pseudouridine synthesis"/>
    <property type="evidence" value="ECO:0007669"/>
    <property type="project" value="TreeGrafter"/>
</dbReference>
<evidence type="ECO:0000256" key="1">
    <source>
        <dbReference type="ARBA" id="ARBA00010876"/>
    </source>
</evidence>
<evidence type="ECO:0000313" key="18">
    <source>
        <dbReference type="Proteomes" id="UP000243469"/>
    </source>
</evidence>
<dbReference type="AlphaFoldDB" id="A0A2G6JLJ6"/>
<dbReference type="InterPro" id="IPR006224">
    <property type="entry name" value="PsdUridine_synth_RluA-like_CS"/>
</dbReference>
<gene>
    <name evidence="17" type="ORF">CSA60_03455</name>
</gene>
<evidence type="ECO:0000256" key="11">
    <source>
        <dbReference type="ARBA" id="ARBA00041266"/>
    </source>
</evidence>
<sequence length="206" mass="23574">MIEILYSDEHIVVANKPADMLSVPGKGKDKQDCLWRRVQQQFPTARIVHRLDYATSGIIILALTLESQRALSRSFQERLTHKRYQAIISGSPKADKGSVELPLRCDWENRPLQIVDHDQGKHALTHWERIATEPLGTRVRLIPVTGRSHQLRVHMQALGHPIIGDRFYAHEEDIKASERLLLHAEYLSLPQAVSGEELEFYCPCPF</sequence>
<dbReference type="EC" id="5.4.99.28" evidence="8"/>
<evidence type="ECO:0000256" key="2">
    <source>
        <dbReference type="ARBA" id="ARBA00022552"/>
    </source>
</evidence>
<dbReference type="GO" id="GO:0003723">
    <property type="term" value="F:RNA binding"/>
    <property type="evidence" value="ECO:0007669"/>
    <property type="project" value="InterPro"/>
</dbReference>
<evidence type="ECO:0000256" key="9">
    <source>
        <dbReference type="ARBA" id="ARBA00038945"/>
    </source>
</evidence>
<keyword evidence="3" id="KW-0819">tRNA processing</keyword>
<evidence type="ECO:0000256" key="8">
    <source>
        <dbReference type="ARBA" id="ARBA00038944"/>
    </source>
</evidence>
<comment type="catalytic activity">
    <reaction evidence="5">
        <text>uridine(32) in tRNA = pseudouridine(32) in tRNA</text>
        <dbReference type="Rhea" id="RHEA:42544"/>
        <dbReference type="Rhea" id="RHEA-COMP:10107"/>
        <dbReference type="Rhea" id="RHEA-COMP:10108"/>
        <dbReference type="ChEBI" id="CHEBI:65314"/>
        <dbReference type="ChEBI" id="CHEBI:65315"/>
        <dbReference type="EC" id="5.4.99.28"/>
    </reaction>
</comment>
<keyword evidence="4" id="KW-0413">Isomerase</keyword>
<evidence type="ECO:0000256" key="4">
    <source>
        <dbReference type="ARBA" id="ARBA00023235"/>
    </source>
</evidence>
<keyword evidence="2" id="KW-0698">rRNA processing</keyword>
<dbReference type="GO" id="GO:0160142">
    <property type="term" value="F:23S rRNA pseudouridine(746) synthase activity"/>
    <property type="evidence" value="ECO:0007669"/>
    <property type="project" value="UniProtKB-EC"/>
</dbReference>
<dbReference type="STRING" id="207954.MED92_12286"/>
<dbReference type="Gene3D" id="3.30.2350.10">
    <property type="entry name" value="Pseudouridine synthase"/>
    <property type="match status" value="1"/>
</dbReference>
<comment type="function">
    <text evidence="7">Dual specificity enzyme that catalyzes the synthesis of pseudouridine from uracil-746 in 23S ribosomal RNA and from uracil-32 in the anticodon stem and loop of transfer RNAs.</text>
</comment>
<comment type="caution">
    <text evidence="17">The sequence shown here is derived from an EMBL/GenBank/DDBJ whole genome shotgun (WGS) entry which is preliminary data.</text>
</comment>
<organism evidence="17 18">
    <name type="scientific">Neptuniibacter caesariensis</name>
    <dbReference type="NCBI Taxonomy" id="207954"/>
    <lineage>
        <taxon>Bacteria</taxon>
        <taxon>Pseudomonadati</taxon>
        <taxon>Pseudomonadota</taxon>
        <taxon>Gammaproteobacteria</taxon>
        <taxon>Oceanospirillales</taxon>
        <taxon>Oceanospirillaceae</taxon>
        <taxon>Neptuniibacter</taxon>
    </lineage>
</organism>
<dbReference type="EC" id="5.4.99.29" evidence="9"/>
<comment type="catalytic activity">
    <reaction evidence="6">
        <text>uridine(746) in 23S rRNA = pseudouridine(746) in 23S rRNA</text>
        <dbReference type="Rhea" id="RHEA:42548"/>
        <dbReference type="Rhea" id="RHEA-COMP:10109"/>
        <dbReference type="Rhea" id="RHEA-COMP:10110"/>
        <dbReference type="ChEBI" id="CHEBI:65314"/>
        <dbReference type="ChEBI" id="CHEBI:65315"/>
        <dbReference type="EC" id="5.4.99.29"/>
    </reaction>
</comment>
<feature type="domain" description="Pseudouridine synthase RsuA/RluA-like" evidence="16">
    <location>
        <begin position="10"/>
        <end position="157"/>
    </location>
</feature>
<reference evidence="17 18" key="1">
    <citation type="submission" date="2017-10" db="EMBL/GenBank/DDBJ databases">
        <title>Novel microbial diversity and functional potential in the marine mammal oral microbiome.</title>
        <authorList>
            <person name="Dudek N.K."/>
            <person name="Sun C.L."/>
            <person name="Burstein D."/>
            <person name="Kantor R.S."/>
            <person name="Aliaga Goltsman D.S."/>
            <person name="Bik E.M."/>
            <person name="Thomas B.C."/>
            <person name="Banfield J.F."/>
            <person name="Relman D.A."/>
        </authorList>
    </citation>
    <scope>NUCLEOTIDE SEQUENCE [LARGE SCALE GENOMIC DNA]</scope>
    <source>
        <strain evidence="17">DOLJORAL78_47_21</strain>
    </source>
</reference>
<evidence type="ECO:0000256" key="3">
    <source>
        <dbReference type="ARBA" id="ARBA00022694"/>
    </source>
</evidence>
<proteinExistence type="inferred from homology"/>
<evidence type="ECO:0000256" key="13">
    <source>
        <dbReference type="ARBA" id="ARBA00042844"/>
    </source>
</evidence>
<name>A0A2G6JLJ6_NEPCE</name>
<dbReference type="InterPro" id="IPR050188">
    <property type="entry name" value="RluA_PseudoU_synthase"/>
</dbReference>
<evidence type="ECO:0000313" key="17">
    <source>
        <dbReference type="EMBL" id="PIE24273.1"/>
    </source>
</evidence>
<protein>
    <recommendedName>
        <fullName evidence="10">Dual-specificity RNA pseudouridine synthase RluA</fullName>
        <ecNumber evidence="8">5.4.99.28</ecNumber>
        <ecNumber evidence="9">5.4.99.29</ecNumber>
    </recommendedName>
    <alternativeName>
        <fullName evidence="11">23S rRNA pseudouridine(746) synthase</fullName>
    </alternativeName>
    <alternativeName>
        <fullName evidence="14">Ribosomal large subunit pseudouridine synthase A</fullName>
    </alternativeName>
    <alternativeName>
        <fullName evidence="13">rRNA pseudouridylate synthase A</fullName>
    </alternativeName>
    <alternativeName>
        <fullName evidence="15">rRNA-uridine isomerase A</fullName>
    </alternativeName>
    <alternativeName>
        <fullName evidence="12">tRNA pseudouridine(32) synthase</fullName>
    </alternativeName>
</protein>
<evidence type="ECO:0000256" key="5">
    <source>
        <dbReference type="ARBA" id="ARBA00036184"/>
    </source>
</evidence>
<comment type="similarity">
    <text evidence="1">Belongs to the pseudouridine synthase RluA family.</text>
</comment>
<dbReference type="Pfam" id="PF00849">
    <property type="entry name" value="PseudoU_synth_2"/>
    <property type="match status" value="1"/>
</dbReference>
<dbReference type="GO" id="GO:0160151">
    <property type="term" value="F:tRNA pseudouridine(32) synthase activity"/>
    <property type="evidence" value="ECO:0007669"/>
    <property type="project" value="UniProtKB-EC"/>
</dbReference>
<evidence type="ECO:0000256" key="10">
    <source>
        <dbReference type="ARBA" id="ARBA00039988"/>
    </source>
</evidence>
<evidence type="ECO:0000256" key="12">
    <source>
        <dbReference type="ARBA" id="ARBA00042372"/>
    </source>
</evidence>
<dbReference type="InterPro" id="IPR006145">
    <property type="entry name" value="PsdUridine_synth_RsuA/RluA"/>
</dbReference>
<evidence type="ECO:0000256" key="6">
    <source>
        <dbReference type="ARBA" id="ARBA00036916"/>
    </source>
</evidence>
<evidence type="ECO:0000259" key="16">
    <source>
        <dbReference type="Pfam" id="PF00849"/>
    </source>
</evidence>
<evidence type="ECO:0000256" key="7">
    <source>
        <dbReference type="ARBA" id="ARBA00037305"/>
    </source>
</evidence>
<accession>A0A2G6JLJ6</accession>
<evidence type="ECO:0000256" key="14">
    <source>
        <dbReference type="ARBA" id="ARBA00042883"/>
    </source>
</evidence>
<dbReference type="GO" id="GO:0008033">
    <property type="term" value="P:tRNA processing"/>
    <property type="evidence" value="ECO:0007669"/>
    <property type="project" value="UniProtKB-KW"/>
</dbReference>
<dbReference type="InterPro" id="IPR020103">
    <property type="entry name" value="PsdUridine_synth_cat_dom_sf"/>
</dbReference>
<dbReference type="EMBL" id="PDSH01000017">
    <property type="protein sequence ID" value="PIE24273.1"/>
    <property type="molecule type" value="Genomic_DNA"/>
</dbReference>
<dbReference type="CDD" id="cd02869">
    <property type="entry name" value="PseudoU_synth_RluA_like"/>
    <property type="match status" value="1"/>
</dbReference>
<dbReference type="SUPFAM" id="SSF55120">
    <property type="entry name" value="Pseudouridine synthase"/>
    <property type="match status" value="1"/>
</dbReference>
<dbReference type="PANTHER" id="PTHR21600:SF91">
    <property type="entry name" value="DUAL-SPECIFICITY RNA PSEUDOURIDINE SYNTHASE RLUA"/>
    <property type="match status" value="1"/>
</dbReference>